<feature type="region of interest" description="Disordered" evidence="1">
    <location>
        <begin position="1807"/>
        <end position="1826"/>
    </location>
</feature>
<dbReference type="PROSITE" id="PS50234">
    <property type="entry name" value="VWFA"/>
    <property type="match status" value="1"/>
</dbReference>
<dbReference type="SUPFAM" id="SSF53300">
    <property type="entry name" value="vWA-like"/>
    <property type="match status" value="1"/>
</dbReference>
<dbReference type="InterPro" id="IPR036465">
    <property type="entry name" value="vWFA_dom_sf"/>
</dbReference>
<evidence type="ECO:0000313" key="5">
    <source>
        <dbReference type="Proteomes" id="UP000091897"/>
    </source>
</evidence>
<feature type="compositionally biased region" description="Polar residues" evidence="1">
    <location>
        <begin position="2996"/>
        <end position="3021"/>
    </location>
</feature>
<feature type="region of interest" description="Disordered" evidence="1">
    <location>
        <begin position="2214"/>
        <end position="2253"/>
    </location>
</feature>
<dbReference type="InterPro" id="IPR018511">
    <property type="entry name" value="Hemolysin-typ_Ca-bd_CS"/>
</dbReference>
<name>A0ABM6CS56_9BORD</name>
<keyword evidence="5" id="KW-1185">Reference proteome</keyword>
<dbReference type="NCBIfam" id="TIGR03661">
    <property type="entry name" value="T1SS_VCA0849"/>
    <property type="match status" value="1"/>
</dbReference>
<dbReference type="Pfam" id="PF00353">
    <property type="entry name" value="HemolysinCabind"/>
    <property type="match status" value="2"/>
</dbReference>
<dbReference type="CDD" id="cd00198">
    <property type="entry name" value="vWFA"/>
    <property type="match status" value="1"/>
</dbReference>
<dbReference type="SUPFAM" id="SSF49313">
    <property type="entry name" value="Cadherin-like"/>
    <property type="match status" value="2"/>
</dbReference>
<sequence length="3676" mass="377752">MAFTIPAVVTQVVGRAWIRNKDGSLTELHVGSRIPPDTEIVTASGGTVALQTEGGMPLTIGENRDVAFNADMAGQPVDRSEAAVAPPTGTDSDRLLAALQNGQDPFDNLDPTAALVAGGGDAGGSSFVRLARVVESTSPLDLAYPGAGTPGINLLTPAGLATNNNAPGNDPPAAGNDTNTTTEKSLVTGNILTNDTDPNGDAVFIQSVGGTPMATGGVQVAGSTGGTFTVFPDGSYIFNPGNSYHNLGAGQTATSTLTYTISDPFGNTSTATVTVTVNGVNDAPTATAIDNVNGVDAQQNINVDVSSHFADVDNGDRLTYTATGLPPGLTINPETGVITGTIDHSASQGGNNGVYQVTVTATDTSGATVTETFNWNVTNPGPLAVNDAASTTEDNGVSGNVLTGNAQGVGRDIDPDGDTLTVVHAGNKDVTAQGVEVAGSAGGTFIIRADGSYTFNPGEDFQSLAAGETKTTTVTYTISDGEGGTSTATLTLTVTGTNDVPVITPGEGGPDANHVKEDEVLTTEGKLNIVDPDHDQSFFQPQTGTAGQHGTFSIDAQGNWTYTLTNDDPRVQELAVGEHLTETFTVKSADGTETTVTVTIDGTNDVPVISGTSTAAATEDVEQSVSGQLAVADVDKSDTHTWSVSGEPKGQYGTISVDQNGKWTYTIDPQATQALAKDQQVQETFHILVDDGHGGTAIQDVTITITGTNDVPVVTPHSPDSDKGLVQEDTTLSTSGKLDIVDADQGESVFQVQNNTVLAHGTFSIDANGNWTYNLNNSDPKVQELGVGESLTEKITVLTADGTPTEVTITIDGTNDKPEISGQATGAIKEDAAPSVSGQLAVSDVDVHDTHTWSVQGNPKGAYGTLTVDQTGKWTYTVDSKAVQALAEGQQKTETFNVLVSDGHGGTDVQTVTVTVTGTNDVPVVTGSGSGTVYEDFLPITGGDLDIKDADAGQSHFQPEKISGDYGTFAIASNGTWGYLLNNNNAQVQALGVGEKLVEHFTVKTADGTTETVTVTIVGTNDLPHISGQSTGALKEDAATTVSGQLQVSDVDAHDSHSWSIFGSNKGEYGTISIDQTGKWTFTANQNVQSLGEGDTVQQKFVVQVSDGHGGYDWQTITVTLTGTNDVPVITPHDPGNPQDPGSASDHGTVIEDATPDTTGGKLDIKDADAGESKFTPQTNQAGAHGTFSIDQNGNWTYHLNNGDAAVQALGAGQTLTEQFTVTSADGSATHQVTVTIIGTNDVPVLSSGTGAVTEDQNVGNDGNLVTGGQLTITDVDTGESSFKPGAHFDGSTGNGNAPLGTLVFNADGSYTYSVANNNAVVQGLRSGESIVETYTVTSADGTATSTITITINGTDDVPVITPHSPDSDKGLVKEDTTLSTSGKLDIVDADHDQSFFQAQDNTVLAHGTFSIDANGNWTYNLNNSDPKVQELGVGESLTEKITVLTADGTPTEVTITIDGTNDKPEISGQATGAIKEDVAPSVSGQLAVSDVDVHDTHTWSVQGNPKGAYGTLTVDQTGKWTYTVDSKAVQALAEGQQKTETFDVLVSDGHGGTDVQKVTVTVTGTNDVPVVTGDDSGTVREDYLFQQVTGGDLDIKDADAGQNTFQANVIVTPHGVFAVNGSGNWTFTLNNGNAEVQALGDGEKLIEHFTVKTADGTPETVTVTILGTNDAPHISGVSSGALKEDAAPSVSGQLNVSDVDVRDSHSWSIFGSNKGDYGTLSVDQTGKWTYTANQNIQSLREGETVQEKFVVQVSDGHGGYDWQTVTVTLTGTNDAAVITPHHPGDDQGTVQEDRVQTATGNLDVTDPDRGQSTFQTQSKTPGQYGDFSINSQGTWTYQLHNNDPRVQALGAGEHLTEQFTVKSADGTTSTVTVTINGTNDNPVIGGVHTGALTEDGAPAVTGQLTVSDVDKNDSHTWTVVNGSKGDYGSISVDANGKWTYTVDPQAVQALKEGEKQTDTFTIKVDDGHGGTDTQTVTVTITGTNDVPVITPHDPGNPQDPGSASDHGTVVEDATPNTTGGKLDIQDADAGQNKFAPQTNNPGDHGTFSIDQNGNWVYHLNNNDPAVQALGAGQTLTEQFTVTSADGTGTHQVTVTIVGTNDVPVLSSGTGAVTEDQNVGNDGNLVTGGQLTITDADTGESSFKPGAHFDGSTGNGNAPLGTLVFNADGSYTYTVANDNPVVQGLKTGQSIVETYTVTSLDGSKTSTITITINGTDDGATITPHDPGTPGQPETASDHGTVVEDATPDTTGGKLDVKDADAGDARFSTTPDHAGEHGTFAIDENGNWTYKLNNQDPAVQALGAGKTLTETFTVSSADGSATHQVVVTIVGTNDVPVLSSGTGAVTEDQNVGSDGKLVTGGQLTITDADTGESSFKPGAHFDGSTGNGNAPLGTLVFNADGSYTYSVANDNAVVQGLKSGQSIVETYTVTSADGTATSTITITINGTNDAPTVVGHIGTQVGKDADTGIDVDTASHFKDVDTGDKLTYTANGLPPGLTIDKDTGKITGTIDHSASQGGDNHDGKYTVTVTATDPDGKTATQSFEWDVTNPAPTAVNDVATADASGQANGNVILGNAGAGKDSDPDGDTLKVVSVKGNGDAQSVVEGHGTQVTGDHGGTFTLNADGTYSFNAGHDFDGLGAGQSKTTSVTYTISDGEGGTSTATLTVTVTGSNVPPVAADDTGATKQDTVLAVTDPSHGVLANDHDGNPGDTLTVGAVNGVAGNVGQQVQGDHGGTFVLNPNGTYTFSTGDAFDYLGAGKTATTSITYTVSDGKGGTDTATLTVTVTGTNDVPVISVGQNGSDKGTVYEDGAALNGTLTISDKDTGESSFQANTIHDQYGTFTIDANGKWTYTLDNSNPAVQALSGNDSLGTRTFTVVSADGTATHDVKVTINGTNDAPTATDNSTTVDIGGKHTFTASEFNFADSNGEHDSLQNVIITRVPDSGSLTLNGQAVTQGQVISAADIAAGKLVYTPGADGKDTSFGFKVQDNGGTAHGGQDTSTEHNFGLSTNNLITGDNTSTGDNDGHGGTTPPLNGGSGDDIILGDKGGTVTTTTPGQNYNIALIVDHSGSMDDSIGNQSRMDLVKSALTQFVKQLAGHDGIVNITLIGFGSSADNPVTVQNLDLSDVDQAADKLIKAINDLRASGSTNYEDAFDEAANWFENQADAGKGKADGYENLSFFLTDGDPTVYNGGGSGSSTSATTLQHSIDAFQALAAMSTVHGIGIGDGVNQNYLKFFDNTDKTGTGQVDFGAGSTNLSSSRTYDLDNDSNWTRAQNGGGSLTEGSGTSIQITDTYGSSGNNARSTIYATDPSSNITISNGHTGHFEFDLATLSSFKSGDSVTWHLQQWINNAWTDVQTGTSTGHITTNDVGSGTYRLAFEVYDATNNSNSAGISVDNITLVDHQYVTGPTGEVDIVLQPGDLSTALTGGGSHSDPNPVGGDVINGGDGNDIIFGDTINTDALNSAQHPAGTHNGQGLQGLLDYLTDTLGHAPTSSDVYNYVSQHSDTLNVGGDTRGGNDTIHGGNGNDIIYGQGGNDTLYGDAGNDTLVGGAGNDTLYGGDGSDTFKWSLHDGGTTANPAVDTIMDFDNRAASAGGDVLDLHELLNNPADGDLSKYLHFSKSGSDTVINVSTTGGAAQQAFDQKIVLHGVDLTNGGALQNDQAIINDLIQKGKLHGHN</sequence>
<evidence type="ECO:0000259" key="2">
    <source>
        <dbReference type="PROSITE" id="PS50234"/>
    </source>
</evidence>
<dbReference type="InterPro" id="IPR002035">
    <property type="entry name" value="VWF_A"/>
</dbReference>
<dbReference type="InterPro" id="IPR002126">
    <property type="entry name" value="Cadherin-like_dom"/>
</dbReference>
<dbReference type="Pfam" id="PF17963">
    <property type="entry name" value="Big_9"/>
    <property type="match status" value="3"/>
</dbReference>
<evidence type="ECO:0008006" key="6">
    <source>
        <dbReference type="Google" id="ProtNLM"/>
    </source>
</evidence>
<dbReference type="PANTHER" id="PTHR14139:SF2">
    <property type="entry name" value="CALSYNTENIN-1"/>
    <property type="match status" value="1"/>
</dbReference>
<dbReference type="PANTHER" id="PTHR14139">
    <property type="entry name" value="CALSYNTENIN"/>
    <property type="match status" value="1"/>
</dbReference>
<dbReference type="NCBIfam" id="NF012211">
    <property type="entry name" value="tand_rpt_95"/>
    <property type="match status" value="4"/>
</dbReference>
<dbReference type="PRINTS" id="PR00313">
    <property type="entry name" value="CABNDNGRPT"/>
</dbReference>
<dbReference type="PROSITE" id="PS50268">
    <property type="entry name" value="CADHERIN_2"/>
    <property type="match status" value="2"/>
</dbReference>
<dbReference type="SUPFAM" id="SSF51120">
    <property type="entry name" value="beta-Roll"/>
    <property type="match status" value="1"/>
</dbReference>
<dbReference type="InterPro" id="IPR040853">
    <property type="entry name" value="RapA2_cadherin-like"/>
</dbReference>
<feature type="region of interest" description="Disordered" evidence="1">
    <location>
        <begin position="2988"/>
        <end position="3037"/>
    </location>
</feature>
<proteinExistence type="predicted"/>
<feature type="domain" description="Cadherin" evidence="3">
    <location>
        <begin position="2233"/>
        <end position="2337"/>
    </location>
</feature>
<feature type="domain" description="Cadherin" evidence="3">
    <location>
        <begin position="2698"/>
        <end position="2793"/>
    </location>
</feature>
<organism evidence="4 5">
    <name type="scientific">Bordetella bronchialis</name>
    <dbReference type="NCBI Taxonomy" id="463025"/>
    <lineage>
        <taxon>Bacteria</taxon>
        <taxon>Pseudomonadati</taxon>
        <taxon>Pseudomonadota</taxon>
        <taxon>Betaproteobacteria</taxon>
        <taxon>Burkholderiales</taxon>
        <taxon>Alcaligenaceae</taxon>
        <taxon>Bordetella</taxon>
    </lineage>
</organism>
<dbReference type="PROSITE" id="PS00330">
    <property type="entry name" value="HEMOLYSIN_CALCIUM"/>
    <property type="match status" value="2"/>
</dbReference>
<dbReference type="SMART" id="SM00736">
    <property type="entry name" value="CADG"/>
    <property type="match status" value="2"/>
</dbReference>
<feature type="domain" description="VWFA" evidence="2">
    <location>
        <begin position="3059"/>
        <end position="3233"/>
    </location>
</feature>
<dbReference type="Pfam" id="PF05345">
    <property type="entry name" value="He_PIG"/>
    <property type="match status" value="2"/>
</dbReference>
<dbReference type="SMART" id="SM00327">
    <property type="entry name" value="VWA"/>
    <property type="match status" value="1"/>
</dbReference>
<dbReference type="Proteomes" id="UP000091897">
    <property type="component" value="Chromosome"/>
</dbReference>
<dbReference type="Pfam" id="PF13519">
    <property type="entry name" value="VWA_2"/>
    <property type="match status" value="1"/>
</dbReference>
<dbReference type="InterPro" id="IPR006644">
    <property type="entry name" value="Cadg"/>
</dbReference>
<accession>A0ABM6CS56</accession>
<dbReference type="NCBIfam" id="TIGR01965">
    <property type="entry name" value="VCBS_repeat"/>
    <property type="match status" value="23"/>
</dbReference>
<evidence type="ECO:0000259" key="3">
    <source>
        <dbReference type="PROSITE" id="PS50268"/>
    </source>
</evidence>
<dbReference type="InterPro" id="IPR019960">
    <property type="entry name" value="T1SS_VCA0849"/>
</dbReference>
<gene>
    <name evidence="4" type="ORF">BAU06_11005</name>
</gene>
<evidence type="ECO:0000256" key="1">
    <source>
        <dbReference type="SAM" id="MobiDB-lite"/>
    </source>
</evidence>
<dbReference type="Pfam" id="PF17803">
    <property type="entry name" value="Cadherin_4"/>
    <property type="match status" value="16"/>
</dbReference>
<dbReference type="RefSeq" id="WP_066348705.1">
    <property type="nucleotide sequence ID" value="NZ_CP016170.1"/>
</dbReference>
<dbReference type="Gene3D" id="2.60.40.10">
    <property type="entry name" value="Immunoglobulins"/>
    <property type="match status" value="21"/>
</dbReference>
<feature type="region of interest" description="Disordered" evidence="1">
    <location>
        <begin position="1990"/>
        <end position="2026"/>
    </location>
</feature>
<dbReference type="Gene3D" id="3.40.50.410">
    <property type="entry name" value="von Willebrand factor, type A domain"/>
    <property type="match status" value="1"/>
</dbReference>
<dbReference type="CDD" id="cd11304">
    <property type="entry name" value="Cadherin_repeat"/>
    <property type="match status" value="1"/>
</dbReference>
<feature type="region of interest" description="Disordered" evidence="1">
    <location>
        <begin position="1132"/>
        <end position="1167"/>
    </location>
</feature>
<dbReference type="InterPro" id="IPR015919">
    <property type="entry name" value="Cadherin-like_sf"/>
</dbReference>
<protein>
    <recommendedName>
        <fullName evidence="6">Retention module-containing protein</fullName>
    </recommendedName>
</protein>
<dbReference type="InterPro" id="IPR010221">
    <property type="entry name" value="VCBS_dom"/>
</dbReference>
<reference evidence="4 5" key="1">
    <citation type="submission" date="2016-06" db="EMBL/GenBank/DDBJ databases">
        <title>Complete genome sequences of Bordetella bronchialis and Bordetella flabilis.</title>
        <authorList>
            <person name="LiPuma J.J."/>
            <person name="Spilker T."/>
        </authorList>
    </citation>
    <scope>NUCLEOTIDE SEQUENCE [LARGE SCALE GENOMIC DNA]</scope>
    <source>
        <strain evidence="4 5">AU3182</strain>
    </source>
</reference>
<dbReference type="InterPro" id="IPR047777">
    <property type="entry name" value="LapA-like_RM"/>
</dbReference>
<dbReference type="InterPro" id="IPR013783">
    <property type="entry name" value="Ig-like_fold"/>
</dbReference>
<dbReference type="NCBIfam" id="NF033682">
    <property type="entry name" value="retention_LapA"/>
    <property type="match status" value="1"/>
</dbReference>
<dbReference type="InterPro" id="IPR001343">
    <property type="entry name" value="Hemolysn_Ca-bd"/>
</dbReference>
<feature type="compositionally biased region" description="Polar residues" evidence="1">
    <location>
        <begin position="1811"/>
        <end position="1822"/>
    </location>
</feature>
<evidence type="ECO:0000313" key="4">
    <source>
        <dbReference type="EMBL" id="ANN66737.1"/>
    </source>
</evidence>
<dbReference type="EMBL" id="CP016170">
    <property type="protein sequence ID" value="ANN66737.1"/>
    <property type="molecule type" value="Genomic_DNA"/>
</dbReference>
<dbReference type="InterPro" id="IPR011049">
    <property type="entry name" value="Serralysin-like_metalloprot_C"/>
</dbReference>